<keyword evidence="2" id="KW-1185">Reference proteome</keyword>
<comment type="caution">
    <text evidence="1">The sequence shown here is derived from an EMBL/GenBank/DDBJ whole genome shotgun (WGS) entry which is preliminary data.</text>
</comment>
<protein>
    <submittedName>
        <fullName evidence="1">Uncharacterized protein</fullName>
    </submittedName>
</protein>
<proteinExistence type="predicted"/>
<evidence type="ECO:0000313" key="2">
    <source>
        <dbReference type="Proteomes" id="UP000434172"/>
    </source>
</evidence>
<gene>
    <name evidence="1" type="ORF">GQ607_002112</name>
</gene>
<dbReference type="EMBL" id="WOWK01000006">
    <property type="protein sequence ID" value="KAF0330708.1"/>
    <property type="molecule type" value="Genomic_DNA"/>
</dbReference>
<name>A0A8H3WTS2_9PEZI</name>
<reference evidence="1 2" key="1">
    <citation type="submission" date="2019-12" db="EMBL/GenBank/DDBJ databases">
        <title>A genome sequence resource for the geographically widespread anthracnose pathogen Colletotrichum asianum.</title>
        <authorList>
            <person name="Meng Y."/>
        </authorList>
    </citation>
    <scope>NUCLEOTIDE SEQUENCE [LARGE SCALE GENOMIC DNA]</scope>
    <source>
        <strain evidence="1 2">ICMP 18580</strain>
    </source>
</reference>
<accession>A0A8H3WTS2</accession>
<dbReference type="AlphaFoldDB" id="A0A8H3WTS2"/>
<feature type="non-terminal residue" evidence="1">
    <location>
        <position position="1"/>
    </location>
</feature>
<sequence>AKVNKAFTKLDYIYKVKQIVFKKGYKETLVIIEEDKVLEDLLAKFSLVLEA</sequence>
<dbReference type="Proteomes" id="UP000434172">
    <property type="component" value="Unassembled WGS sequence"/>
</dbReference>
<organism evidence="1 2">
    <name type="scientific">Colletotrichum asianum</name>
    <dbReference type="NCBI Taxonomy" id="702518"/>
    <lineage>
        <taxon>Eukaryota</taxon>
        <taxon>Fungi</taxon>
        <taxon>Dikarya</taxon>
        <taxon>Ascomycota</taxon>
        <taxon>Pezizomycotina</taxon>
        <taxon>Sordariomycetes</taxon>
        <taxon>Hypocreomycetidae</taxon>
        <taxon>Glomerellales</taxon>
        <taxon>Glomerellaceae</taxon>
        <taxon>Colletotrichum</taxon>
        <taxon>Colletotrichum gloeosporioides species complex</taxon>
    </lineage>
</organism>
<evidence type="ECO:0000313" key="1">
    <source>
        <dbReference type="EMBL" id="KAF0330708.1"/>
    </source>
</evidence>